<evidence type="ECO:0000256" key="3">
    <source>
        <dbReference type="ARBA" id="ARBA00022692"/>
    </source>
</evidence>
<dbReference type="PANTHER" id="PTHR48041:SF41">
    <property type="entry name" value="ABC TRANSPORTER G FAMILY"/>
    <property type="match status" value="1"/>
</dbReference>
<evidence type="ECO:0000256" key="4">
    <source>
        <dbReference type="ARBA" id="ARBA00022989"/>
    </source>
</evidence>
<comment type="subcellular location">
    <subcellularLocation>
        <location evidence="1">Membrane</location>
        <topology evidence="1">Multi-pass membrane protein</topology>
    </subcellularLocation>
</comment>
<comment type="caution">
    <text evidence="7">The sequence shown here is derived from an EMBL/GenBank/DDBJ whole genome shotgun (WGS) entry which is preliminary data.</text>
</comment>
<dbReference type="GO" id="GO:0016020">
    <property type="term" value="C:membrane"/>
    <property type="evidence" value="ECO:0007669"/>
    <property type="project" value="UniProtKB-SubCell"/>
</dbReference>
<dbReference type="PANTHER" id="PTHR48041">
    <property type="entry name" value="ABC TRANSPORTER G FAMILY MEMBER 28"/>
    <property type="match status" value="1"/>
</dbReference>
<dbReference type="InterPro" id="IPR003593">
    <property type="entry name" value="AAA+_ATPase"/>
</dbReference>
<keyword evidence="4" id="KW-1133">Transmembrane helix</keyword>
<proteinExistence type="predicted"/>
<dbReference type="EMBL" id="JAAALK010000283">
    <property type="protein sequence ID" value="KAG8070254.1"/>
    <property type="molecule type" value="Genomic_DNA"/>
</dbReference>
<organism evidence="7 8">
    <name type="scientific">Zizania palustris</name>
    <name type="common">Northern wild rice</name>
    <dbReference type="NCBI Taxonomy" id="103762"/>
    <lineage>
        <taxon>Eukaryota</taxon>
        <taxon>Viridiplantae</taxon>
        <taxon>Streptophyta</taxon>
        <taxon>Embryophyta</taxon>
        <taxon>Tracheophyta</taxon>
        <taxon>Spermatophyta</taxon>
        <taxon>Magnoliopsida</taxon>
        <taxon>Liliopsida</taxon>
        <taxon>Poales</taxon>
        <taxon>Poaceae</taxon>
        <taxon>BOP clade</taxon>
        <taxon>Oryzoideae</taxon>
        <taxon>Oryzeae</taxon>
        <taxon>Zizaniinae</taxon>
        <taxon>Zizania</taxon>
    </lineage>
</organism>
<dbReference type="InterPro" id="IPR050352">
    <property type="entry name" value="ABCG_transporters"/>
</dbReference>
<keyword evidence="2" id="KW-0813">Transport</keyword>
<dbReference type="AlphaFoldDB" id="A0A8J5T6J5"/>
<evidence type="ECO:0000259" key="6">
    <source>
        <dbReference type="SMART" id="SM00382"/>
    </source>
</evidence>
<evidence type="ECO:0000256" key="2">
    <source>
        <dbReference type="ARBA" id="ARBA00022448"/>
    </source>
</evidence>
<accession>A0A8J5T6J5</accession>
<dbReference type="Proteomes" id="UP000729402">
    <property type="component" value="Unassembled WGS sequence"/>
</dbReference>
<dbReference type="OrthoDB" id="66620at2759"/>
<dbReference type="GO" id="GO:0042626">
    <property type="term" value="F:ATPase-coupled transmembrane transporter activity"/>
    <property type="evidence" value="ECO:0007669"/>
    <property type="project" value="TreeGrafter"/>
</dbReference>
<reference evidence="7" key="1">
    <citation type="journal article" date="2021" name="bioRxiv">
        <title>Whole Genome Assembly and Annotation of Northern Wild Rice, Zizania palustris L., Supports a Whole Genome Duplication in the Zizania Genus.</title>
        <authorList>
            <person name="Haas M."/>
            <person name="Kono T."/>
            <person name="Macchietto M."/>
            <person name="Millas R."/>
            <person name="McGilp L."/>
            <person name="Shao M."/>
            <person name="Duquette J."/>
            <person name="Hirsch C.N."/>
            <person name="Kimball J."/>
        </authorList>
    </citation>
    <scope>NUCLEOTIDE SEQUENCE</scope>
    <source>
        <tissue evidence="7">Fresh leaf tissue</tissue>
    </source>
</reference>
<dbReference type="GO" id="GO:0005524">
    <property type="term" value="F:ATP binding"/>
    <property type="evidence" value="ECO:0007669"/>
    <property type="project" value="InterPro"/>
</dbReference>
<evidence type="ECO:0000313" key="7">
    <source>
        <dbReference type="EMBL" id="KAG8070254.1"/>
    </source>
</evidence>
<protein>
    <recommendedName>
        <fullName evidence="6">AAA+ ATPase domain-containing protein</fullName>
    </recommendedName>
</protein>
<evidence type="ECO:0000256" key="5">
    <source>
        <dbReference type="ARBA" id="ARBA00023136"/>
    </source>
</evidence>
<name>A0A8J5T6J5_ZIZPA</name>
<sequence>MARFLLSNTFGEAKPGHLLALMGPSGSGKTTLLNVLAGQLTSSPSLHLSGYLYINGRPMSEGGYKIAYVRQEDLFFSQLTVREMLSLATELQLPDTFAPERKESYFNDLLFRLRLAVNYIFDYDEYHSFVHGRLPYENIKPDPVLKHILKRPLLKNMQICQGMGEAANPLCHLLLHSFCHGLIHCFSLVTAVLF</sequence>
<evidence type="ECO:0000256" key="1">
    <source>
        <dbReference type="ARBA" id="ARBA00004141"/>
    </source>
</evidence>
<dbReference type="GO" id="GO:0016887">
    <property type="term" value="F:ATP hydrolysis activity"/>
    <property type="evidence" value="ECO:0007669"/>
    <property type="project" value="InterPro"/>
</dbReference>
<dbReference type="SMART" id="SM00382">
    <property type="entry name" value="AAA"/>
    <property type="match status" value="1"/>
</dbReference>
<feature type="domain" description="AAA+ ATPase" evidence="6">
    <location>
        <begin position="15"/>
        <end position="140"/>
    </location>
</feature>
<evidence type="ECO:0000313" key="8">
    <source>
        <dbReference type="Proteomes" id="UP000729402"/>
    </source>
</evidence>
<reference evidence="7" key="2">
    <citation type="submission" date="2021-02" db="EMBL/GenBank/DDBJ databases">
        <authorList>
            <person name="Kimball J.A."/>
            <person name="Haas M.W."/>
            <person name="Macchietto M."/>
            <person name="Kono T."/>
            <person name="Duquette J."/>
            <person name="Shao M."/>
        </authorList>
    </citation>
    <scope>NUCLEOTIDE SEQUENCE</scope>
    <source>
        <tissue evidence="7">Fresh leaf tissue</tissue>
    </source>
</reference>
<keyword evidence="8" id="KW-1185">Reference proteome</keyword>
<gene>
    <name evidence="7" type="ORF">GUJ93_ZPchr0006g44341</name>
</gene>
<keyword evidence="5" id="KW-0472">Membrane</keyword>
<dbReference type="Pfam" id="PF00005">
    <property type="entry name" value="ABC_tran"/>
    <property type="match status" value="1"/>
</dbReference>
<keyword evidence="3" id="KW-0812">Transmembrane</keyword>
<dbReference type="InterPro" id="IPR003439">
    <property type="entry name" value="ABC_transporter-like_ATP-bd"/>
</dbReference>